<reference evidence="1 2" key="1">
    <citation type="submission" date="2024-01" db="EMBL/GenBank/DDBJ databases">
        <title>The genomes of 5 underutilized Papilionoideae crops provide insights into root nodulation and disease resistanc.</title>
        <authorList>
            <person name="Jiang F."/>
        </authorList>
    </citation>
    <scope>NUCLEOTIDE SEQUENCE [LARGE SCALE GENOMIC DNA]</scope>
    <source>
        <strain evidence="1">LVBAO_FW01</strain>
        <tissue evidence="1">Leaves</tissue>
    </source>
</reference>
<dbReference type="Proteomes" id="UP001367508">
    <property type="component" value="Unassembled WGS sequence"/>
</dbReference>
<organism evidence="1 2">
    <name type="scientific">Canavalia gladiata</name>
    <name type="common">Sword bean</name>
    <name type="synonym">Dolichos gladiatus</name>
    <dbReference type="NCBI Taxonomy" id="3824"/>
    <lineage>
        <taxon>Eukaryota</taxon>
        <taxon>Viridiplantae</taxon>
        <taxon>Streptophyta</taxon>
        <taxon>Embryophyta</taxon>
        <taxon>Tracheophyta</taxon>
        <taxon>Spermatophyta</taxon>
        <taxon>Magnoliopsida</taxon>
        <taxon>eudicotyledons</taxon>
        <taxon>Gunneridae</taxon>
        <taxon>Pentapetalae</taxon>
        <taxon>rosids</taxon>
        <taxon>fabids</taxon>
        <taxon>Fabales</taxon>
        <taxon>Fabaceae</taxon>
        <taxon>Papilionoideae</taxon>
        <taxon>50 kb inversion clade</taxon>
        <taxon>NPAAA clade</taxon>
        <taxon>indigoferoid/millettioid clade</taxon>
        <taxon>Phaseoleae</taxon>
        <taxon>Canavalia</taxon>
    </lineage>
</organism>
<keyword evidence="2" id="KW-1185">Reference proteome</keyword>
<dbReference type="AlphaFoldDB" id="A0AAN9PNL7"/>
<sequence length="89" mass="10530">MDYMFANFIKTPNPYSYADSKSSFDMTSESLRYSFFLIIKQYWIIEISKVSVEMRCTNQRTLENPDEAGISSDGNEQWQQRMMRLASFL</sequence>
<name>A0AAN9PNL7_CANGL</name>
<gene>
    <name evidence="1" type="ORF">VNO77_44233</name>
</gene>
<dbReference type="EMBL" id="JAYMYQ010000011">
    <property type="protein sequence ID" value="KAK7306305.1"/>
    <property type="molecule type" value="Genomic_DNA"/>
</dbReference>
<proteinExistence type="predicted"/>
<evidence type="ECO:0000313" key="2">
    <source>
        <dbReference type="Proteomes" id="UP001367508"/>
    </source>
</evidence>
<accession>A0AAN9PNL7</accession>
<evidence type="ECO:0000313" key="1">
    <source>
        <dbReference type="EMBL" id="KAK7306305.1"/>
    </source>
</evidence>
<protein>
    <submittedName>
        <fullName evidence="1">Uncharacterized protein</fullName>
    </submittedName>
</protein>
<comment type="caution">
    <text evidence="1">The sequence shown here is derived from an EMBL/GenBank/DDBJ whole genome shotgun (WGS) entry which is preliminary data.</text>
</comment>